<dbReference type="InterPro" id="IPR029021">
    <property type="entry name" value="Prot-tyrosine_phosphatase-like"/>
</dbReference>
<reference evidence="4" key="1">
    <citation type="submission" date="2025-08" db="UniProtKB">
        <authorList>
            <consortium name="RefSeq"/>
        </authorList>
    </citation>
    <scope>IDENTIFICATION</scope>
    <source>
        <tissue evidence="4">Muscle</tissue>
    </source>
</reference>
<keyword evidence="1" id="KW-0472">Membrane</keyword>
<proteinExistence type="predicted"/>
<dbReference type="PROSITE" id="PS50055">
    <property type="entry name" value="TYR_PHOSPHATASE_PTP"/>
    <property type="match status" value="2"/>
</dbReference>
<name>A0ABM1TR13_LIMPO</name>
<organism evidence="3 4">
    <name type="scientific">Limulus polyphemus</name>
    <name type="common">Atlantic horseshoe crab</name>
    <dbReference type="NCBI Taxonomy" id="6850"/>
    <lineage>
        <taxon>Eukaryota</taxon>
        <taxon>Metazoa</taxon>
        <taxon>Ecdysozoa</taxon>
        <taxon>Arthropoda</taxon>
        <taxon>Chelicerata</taxon>
        <taxon>Merostomata</taxon>
        <taxon>Xiphosura</taxon>
        <taxon>Limulidae</taxon>
        <taxon>Limulus</taxon>
    </lineage>
</organism>
<dbReference type="PANTHER" id="PTHR19134:SF495">
    <property type="entry name" value="TYROSINE-PROTEIN PHOSPHATASE 69D"/>
    <property type="match status" value="1"/>
</dbReference>
<dbReference type="InterPro" id="IPR000242">
    <property type="entry name" value="PTP_cat"/>
</dbReference>
<keyword evidence="1" id="KW-1133">Transmembrane helix</keyword>
<sequence length="551" mass="63751">MKSGEPLSSLPPEPSTLHLSTYKVVHLEKGHGAYLAEAFTRWQYEYNKKSMVLSKQSPYFSLIQTGSTPKPEPVESLMTVILGIICGLVLLVLVFVLIQCVVRKKNNHLYEEEGNRIGLTALIRRTIHKNGHVPKGNHLSKASYIGPLSADDLPTAYMEKHKDNDLIFQNEFESLPEKFKDRTTHASDSPENLCKNRYPDIKAFDQTRVRLPFEDGIKGSDYINANFVEGYHGRKMFICAQGPLEHTVVDFWKMIWEHKVTVVVMLTGVEEHGKMKCSKYWSDEELKEVERLYTVNVISITKYSDYLVRRFQVQFTKDGFTDEREILQFHFVMWKDFLAPEQPSWLLRFIKRVNEHYVSDRGPLLVHCSCLRHMMVELIYCGNGLCKLGDVVEDPKTCCIGTMDANLNKNRYNFIIPYDTNRVILPPNFSVDQSTYINASFIEGYDRSLSFIITQDPLENTETDFWRMVKEHNIKTVVMLSELGEGESKCPQYWPSEEQEYDYIKVTFHKEEKTDLVTKREFSVTNIKHAIQLETVAKRPSFYFASGHGIV</sequence>
<dbReference type="PRINTS" id="PR00700">
    <property type="entry name" value="PRTYPHPHTASE"/>
</dbReference>
<protein>
    <submittedName>
        <fullName evidence="4">Tyrosine-protein phosphatase 69D-like</fullName>
    </submittedName>
</protein>
<dbReference type="SMART" id="SM00194">
    <property type="entry name" value="PTPc"/>
    <property type="match status" value="2"/>
</dbReference>
<feature type="domain" description="Tyrosine-protein phosphatase" evidence="2">
    <location>
        <begin position="168"/>
        <end position="384"/>
    </location>
</feature>
<dbReference type="Proteomes" id="UP000694941">
    <property type="component" value="Unplaced"/>
</dbReference>
<dbReference type="Pfam" id="PF00102">
    <property type="entry name" value="Y_phosphatase"/>
    <property type="match status" value="2"/>
</dbReference>
<dbReference type="PANTHER" id="PTHR19134">
    <property type="entry name" value="RECEPTOR-TYPE TYROSINE-PROTEIN PHOSPHATASE"/>
    <property type="match status" value="1"/>
</dbReference>
<dbReference type="RefSeq" id="XP_022258319.1">
    <property type="nucleotide sequence ID" value="XM_022402611.1"/>
</dbReference>
<keyword evidence="1" id="KW-0812">Transmembrane</keyword>
<dbReference type="GeneID" id="106474277"/>
<evidence type="ECO:0000313" key="3">
    <source>
        <dbReference type="Proteomes" id="UP000694941"/>
    </source>
</evidence>
<dbReference type="InterPro" id="IPR050348">
    <property type="entry name" value="Protein-Tyr_Phosphatase"/>
</dbReference>
<keyword evidence="3" id="KW-1185">Reference proteome</keyword>
<evidence type="ECO:0000313" key="4">
    <source>
        <dbReference type="RefSeq" id="XP_022258319.1"/>
    </source>
</evidence>
<feature type="transmembrane region" description="Helical" evidence="1">
    <location>
        <begin position="77"/>
        <end position="98"/>
    </location>
</feature>
<dbReference type="Gene3D" id="3.90.190.10">
    <property type="entry name" value="Protein tyrosine phosphatase superfamily"/>
    <property type="match status" value="2"/>
</dbReference>
<dbReference type="SUPFAM" id="SSF52799">
    <property type="entry name" value="(Phosphotyrosine protein) phosphatases II"/>
    <property type="match status" value="2"/>
</dbReference>
<evidence type="ECO:0000259" key="2">
    <source>
        <dbReference type="PROSITE" id="PS50055"/>
    </source>
</evidence>
<gene>
    <name evidence="4" type="primary">LOC106474277</name>
</gene>
<accession>A0ABM1TR13</accession>
<evidence type="ECO:0000256" key="1">
    <source>
        <dbReference type="SAM" id="Phobius"/>
    </source>
</evidence>
<feature type="domain" description="Tyrosine-protein phosphatase" evidence="2">
    <location>
        <begin position="406"/>
        <end position="536"/>
    </location>
</feature>